<evidence type="ECO:0000256" key="1">
    <source>
        <dbReference type="ARBA" id="ARBA00007664"/>
    </source>
</evidence>
<keyword evidence="2 6" id="KW-0645">Protease</keyword>
<dbReference type="GO" id="GO:0006508">
    <property type="term" value="P:proteolysis"/>
    <property type="evidence" value="ECO:0007669"/>
    <property type="project" value="UniProtKB-KW"/>
</dbReference>
<accession>A0AAJ7DYR6</accession>
<evidence type="ECO:0000256" key="5">
    <source>
        <dbReference type="ARBA" id="ARBA00023157"/>
    </source>
</evidence>
<dbReference type="GeneID" id="105364983"/>
<dbReference type="Gene3D" id="2.40.10.10">
    <property type="entry name" value="Trypsin-like serine proteases"/>
    <property type="match status" value="2"/>
</dbReference>
<proteinExistence type="inferred from homology"/>
<dbReference type="InterPro" id="IPR033116">
    <property type="entry name" value="TRYPSIN_SER"/>
</dbReference>
<evidence type="ECO:0000256" key="4">
    <source>
        <dbReference type="ARBA" id="ARBA00022825"/>
    </source>
</evidence>
<keyword evidence="4 6" id="KW-0720">Serine protease</keyword>
<dbReference type="RefSeq" id="XP_011501331.1">
    <property type="nucleotide sequence ID" value="XM_011503029.1"/>
</dbReference>
<dbReference type="PRINTS" id="PR00722">
    <property type="entry name" value="CHYMOTRYPSIN"/>
</dbReference>
<dbReference type="Proteomes" id="UP000695007">
    <property type="component" value="Unplaced"/>
</dbReference>
<comment type="similarity">
    <text evidence="1">Belongs to the peptidase S1 family.</text>
</comment>
<evidence type="ECO:0000256" key="6">
    <source>
        <dbReference type="RuleBase" id="RU363034"/>
    </source>
</evidence>
<evidence type="ECO:0000256" key="7">
    <source>
        <dbReference type="SAM" id="SignalP"/>
    </source>
</evidence>
<dbReference type="CDD" id="cd00190">
    <property type="entry name" value="Tryp_SPc"/>
    <property type="match status" value="1"/>
</dbReference>
<keyword evidence="7" id="KW-0732">Signal</keyword>
<dbReference type="InterPro" id="IPR043504">
    <property type="entry name" value="Peptidase_S1_PA_chymotrypsin"/>
</dbReference>
<gene>
    <name evidence="10" type="primary">LOC105364983</name>
</gene>
<dbReference type="InterPro" id="IPR001254">
    <property type="entry name" value="Trypsin_dom"/>
</dbReference>
<dbReference type="GO" id="GO:0004252">
    <property type="term" value="F:serine-type endopeptidase activity"/>
    <property type="evidence" value="ECO:0007669"/>
    <property type="project" value="InterPro"/>
</dbReference>
<keyword evidence="3 6" id="KW-0378">Hydrolase</keyword>
<dbReference type="PROSITE" id="PS00134">
    <property type="entry name" value="TRYPSIN_HIS"/>
    <property type="match status" value="1"/>
</dbReference>
<evidence type="ECO:0000259" key="8">
    <source>
        <dbReference type="PROSITE" id="PS50240"/>
    </source>
</evidence>
<dbReference type="PROSITE" id="PS00135">
    <property type="entry name" value="TRYPSIN_SER"/>
    <property type="match status" value="1"/>
</dbReference>
<feature type="signal peptide" evidence="7">
    <location>
        <begin position="1"/>
        <end position="22"/>
    </location>
</feature>
<dbReference type="AlphaFoldDB" id="A0AAJ7DYR6"/>
<feature type="chain" id="PRO_5042502479" evidence="7">
    <location>
        <begin position="23"/>
        <end position="255"/>
    </location>
</feature>
<organism evidence="9 10">
    <name type="scientific">Ceratosolen solmsi marchali</name>
    <dbReference type="NCBI Taxonomy" id="326594"/>
    <lineage>
        <taxon>Eukaryota</taxon>
        <taxon>Metazoa</taxon>
        <taxon>Ecdysozoa</taxon>
        <taxon>Arthropoda</taxon>
        <taxon>Hexapoda</taxon>
        <taxon>Insecta</taxon>
        <taxon>Pterygota</taxon>
        <taxon>Neoptera</taxon>
        <taxon>Endopterygota</taxon>
        <taxon>Hymenoptera</taxon>
        <taxon>Apocrita</taxon>
        <taxon>Proctotrupomorpha</taxon>
        <taxon>Chalcidoidea</taxon>
        <taxon>Agaonidae</taxon>
        <taxon>Agaoninae</taxon>
        <taxon>Ceratosolen</taxon>
    </lineage>
</organism>
<name>A0AAJ7DYR6_9HYME</name>
<dbReference type="InterPro" id="IPR018114">
    <property type="entry name" value="TRYPSIN_HIS"/>
</dbReference>
<evidence type="ECO:0000256" key="2">
    <source>
        <dbReference type="ARBA" id="ARBA00022670"/>
    </source>
</evidence>
<evidence type="ECO:0000313" key="10">
    <source>
        <dbReference type="RefSeq" id="XP_011501331.1"/>
    </source>
</evidence>
<protein>
    <submittedName>
        <fullName evidence="10">Chymotrypsin-2-like</fullName>
    </submittedName>
</protein>
<keyword evidence="9" id="KW-1185">Reference proteome</keyword>
<dbReference type="InterPro" id="IPR009003">
    <property type="entry name" value="Peptidase_S1_PA"/>
</dbReference>
<evidence type="ECO:0000256" key="3">
    <source>
        <dbReference type="ARBA" id="ARBA00022801"/>
    </source>
</evidence>
<reference evidence="10" key="1">
    <citation type="submission" date="2025-08" db="UniProtKB">
        <authorList>
            <consortium name="RefSeq"/>
        </authorList>
    </citation>
    <scope>IDENTIFICATION</scope>
</reference>
<dbReference type="InterPro" id="IPR001314">
    <property type="entry name" value="Peptidase_S1A"/>
</dbReference>
<sequence length="255" mass="28915">MNFVLLLYFYSMLMIGAFTKRAKIIGGQEIDVRNAPYQAAIVFPHINTVICGGSIITNKHILTAAHCLYERDMHYEMLRIYVGISNLMTDIPSKFKIYNVYIHPRFTGEMTKYAMNLNDIAVVMIQGTIIFNEFQNKINLPKSNYRAGWRGLVSGWGMTYYGTENDNTVLRGAFVDIIEMSHCLNHYTFVLYNEQLCTLQGEGIGICTGDSGGPLIYNNEIIGIVSCNMPCAKGKPDIHTNVFSYLHFIEFVINK</sequence>
<dbReference type="SUPFAM" id="SSF50494">
    <property type="entry name" value="Trypsin-like serine proteases"/>
    <property type="match status" value="1"/>
</dbReference>
<dbReference type="InterPro" id="IPR050430">
    <property type="entry name" value="Peptidase_S1"/>
</dbReference>
<feature type="domain" description="Peptidase S1" evidence="8">
    <location>
        <begin position="24"/>
        <end position="254"/>
    </location>
</feature>
<dbReference type="PROSITE" id="PS50240">
    <property type="entry name" value="TRYPSIN_DOM"/>
    <property type="match status" value="1"/>
</dbReference>
<dbReference type="SMART" id="SM00020">
    <property type="entry name" value="Tryp_SPc"/>
    <property type="match status" value="1"/>
</dbReference>
<dbReference type="PANTHER" id="PTHR24276:SF91">
    <property type="entry name" value="AT26814P-RELATED"/>
    <property type="match status" value="1"/>
</dbReference>
<dbReference type="Pfam" id="PF00089">
    <property type="entry name" value="Trypsin"/>
    <property type="match status" value="1"/>
</dbReference>
<dbReference type="PANTHER" id="PTHR24276">
    <property type="entry name" value="POLYSERASE-RELATED"/>
    <property type="match status" value="1"/>
</dbReference>
<dbReference type="KEGG" id="csol:105364983"/>
<dbReference type="FunFam" id="2.40.10.10:FF:000068">
    <property type="entry name" value="transmembrane protease serine 2"/>
    <property type="match status" value="1"/>
</dbReference>
<keyword evidence="5" id="KW-1015">Disulfide bond</keyword>
<evidence type="ECO:0000313" key="9">
    <source>
        <dbReference type="Proteomes" id="UP000695007"/>
    </source>
</evidence>